<protein>
    <submittedName>
        <fullName evidence="2">Uncharacterized protein</fullName>
    </submittedName>
</protein>
<feature type="transmembrane region" description="Helical" evidence="1">
    <location>
        <begin position="78"/>
        <end position="101"/>
    </location>
</feature>
<accession>A0A0M0HU91</accession>
<reference evidence="3" key="1">
    <citation type="submission" date="2015-08" db="EMBL/GenBank/DDBJ databases">
        <title>Vibrio galatheae sp. nov., a novel member of the Vibrionaceae family isolated from the Solomon Islands.</title>
        <authorList>
            <person name="Giubergia S."/>
            <person name="Machado H."/>
            <person name="Mateiu R.V."/>
            <person name="Gram L."/>
        </authorList>
    </citation>
    <scope>NUCLEOTIDE SEQUENCE [LARGE SCALE GENOMIC DNA]</scope>
    <source>
        <strain evidence="3">DSM 19134</strain>
    </source>
</reference>
<sequence length="272" mass="32053">MLPFLLIPFIGTVFILTFYPVKIYKHFEEKVAPLREEAERQRYVHDFKEVITHADGRKETHTFNMAASLAAQYWPINLALLIFVLVFVASPMYLTFSFVWSIDELKYLFAIIPLAGLVFIFNKEIFIKYDDNPNELFHYFWAPLAVTTLILAWGVSDSLYDEYLSDLFFMNKFFAWVIVWTCFYFPLINCLNIVLVYLWNKSKGKKKRILKVVAWLIVLAILCFIGYLLYGLHETVYQKYLEVYPDADFMSFLEALANRAKDEAIEKLNSLR</sequence>
<keyword evidence="3" id="KW-1185">Reference proteome</keyword>
<evidence type="ECO:0000313" key="2">
    <source>
        <dbReference type="EMBL" id="KOO05198.1"/>
    </source>
</evidence>
<feature type="transmembrane region" description="Helical" evidence="1">
    <location>
        <begin position="173"/>
        <end position="200"/>
    </location>
</feature>
<dbReference type="PATRIC" id="fig|171383.3.peg.4401"/>
<comment type="caution">
    <text evidence="2">The sequence shown here is derived from an EMBL/GenBank/DDBJ whole genome shotgun (WGS) entry which is preliminary data.</text>
</comment>
<name>A0A0M0HU91_9VIBR</name>
<evidence type="ECO:0000256" key="1">
    <source>
        <dbReference type="SAM" id="Phobius"/>
    </source>
</evidence>
<feature type="transmembrane region" description="Helical" evidence="1">
    <location>
        <begin position="6"/>
        <end position="24"/>
    </location>
</feature>
<proteinExistence type="predicted"/>
<feature type="transmembrane region" description="Helical" evidence="1">
    <location>
        <begin position="212"/>
        <end position="230"/>
    </location>
</feature>
<keyword evidence="1" id="KW-0472">Membrane</keyword>
<evidence type="ECO:0000313" key="3">
    <source>
        <dbReference type="Proteomes" id="UP000037530"/>
    </source>
</evidence>
<dbReference type="AlphaFoldDB" id="A0A0M0HU91"/>
<organism evidence="2 3">
    <name type="scientific">Vibrio hepatarius</name>
    <dbReference type="NCBI Taxonomy" id="171383"/>
    <lineage>
        <taxon>Bacteria</taxon>
        <taxon>Pseudomonadati</taxon>
        <taxon>Pseudomonadota</taxon>
        <taxon>Gammaproteobacteria</taxon>
        <taxon>Vibrionales</taxon>
        <taxon>Vibrionaceae</taxon>
        <taxon>Vibrio</taxon>
        <taxon>Vibrio oreintalis group</taxon>
    </lineage>
</organism>
<dbReference type="EMBL" id="LHPI01000037">
    <property type="protein sequence ID" value="KOO05198.1"/>
    <property type="molecule type" value="Genomic_DNA"/>
</dbReference>
<dbReference type="RefSeq" id="WP_053411075.1">
    <property type="nucleotide sequence ID" value="NZ_LHPI01000037.1"/>
</dbReference>
<feature type="transmembrane region" description="Helical" evidence="1">
    <location>
        <begin position="136"/>
        <end position="153"/>
    </location>
</feature>
<feature type="transmembrane region" description="Helical" evidence="1">
    <location>
        <begin position="107"/>
        <end position="124"/>
    </location>
</feature>
<gene>
    <name evidence="2" type="ORF">AKJ31_21585</name>
</gene>
<keyword evidence="1" id="KW-0812">Transmembrane</keyword>
<dbReference type="Proteomes" id="UP000037530">
    <property type="component" value="Unassembled WGS sequence"/>
</dbReference>
<keyword evidence="1" id="KW-1133">Transmembrane helix</keyword>